<keyword evidence="2" id="KW-1185">Reference proteome</keyword>
<evidence type="ECO:0000313" key="2">
    <source>
        <dbReference type="Proteomes" id="UP001596408"/>
    </source>
</evidence>
<name>A0ABD5U1E2_9EURY</name>
<sequence length="60" mass="7269">MEKRLLDEMDICEPYTASELAETLDAERRTVHNYLEALAEEDKIHRKKHTSRHVSWWRTE</sequence>
<dbReference type="Proteomes" id="UP001596408">
    <property type="component" value="Unassembled WGS sequence"/>
</dbReference>
<organism evidence="1 2">
    <name type="scientific">Halopelagius fulvigenes</name>
    <dbReference type="NCBI Taxonomy" id="1198324"/>
    <lineage>
        <taxon>Archaea</taxon>
        <taxon>Methanobacteriati</taxon>
        <taxon>Methanobacteriota</taxon>
        <taxon>Stenosarchaea group</taxon>
        <taxon>Halobacteria</taxon>
        <taxon>Halobacteriales</taxon>
        <taxon>Haloferacaceae</taxon>
    </lineage>
</organism>
<dbReference type="InterPro" id="IPR036388">
    <property type="entry name" value="WH-like_DNA-bd_sf"/>
</dbReference>
<dbReference type="SUPFAM" id="SSF46785">
    <property type="entry name" value="Winged helix' DNA-binding domain"/>
    <property type="match status" value="1"/>
</dbReference>
<dbReference type="AlphaFoldDB" id="A0ABD5U1E2"/>
<dbReference type="Gene3D" id="1.10.10.10">
    <property type="entry name" value="Winged helix-like DNA-binding domain superfamily/Winged helix DNA-binding domain"/>
    <property type="match status" value="1"/>
</dbReference>
<comment type="caution">
    <text evidence="1">The sequence shown here is derived from an EMBL/GenBank/DDBJ whole genome shotgun (WGS) entry which is preliminary data.</text>
</comment>
<evidence type="ECO:0000313" key="1">
    <source>
        <dbReference type="EMBL" id="MFC6825711.1"/>
    </source>
</evidence>
<gene>
    <name evidence="1" type="ORF">ACFQEV_12015</name>
</gene>
<proteinExistence type="predicted"/>
<accession>A0ABD5U1E2</accession>
<protein>
    <recommendedName>
        <fullName evidence="3">HTH domain-containing protein</fullName>
    </recommendedName>
</protein>
<evidence type="ECO:0008006" key="3">
    <source>
        <dbReference type="Google" id="ProtNLM"/>
    </source>
</evidence>
<reference evidence="1 2" key="1">
    <citation type="journal article" date="2019" name="Int. J. Syst. Evol. Microbiol.">
        <title>The Global Catalogue of Microorganisms (GCM) 10K type strain sequencing project: providing services to taxonomists for standard genome sequencing and annotation.</title>
        <authorList>
            <consortium name="The Broad Institute Genomics Platform"/>
            <consortium name="The Broad Institute Genome Sequencing Center for Infectious Disease"/>
            <person name="Wu L."/>
            <person name="Ma J."/>
        </authorList>
    </citation>
    <scope>NUCLEOTIDE SEQUENCE [LARGE SCALE GENOMIC DNA]</scope>
    <source>
        <strain evidence="1 2">YIM 94188</strain>
    </source>
</reference>
<dbReference type="InterPro" id="IPR036390">
    <property type="entry name" value="WH_DNA-bd_sf"/>
</dbReference>
<dbReference type="RefSeq" id="WP_379696195.1">
    <property type="nucleotide sequence ID" value="NZ_JBHSXH010000015.1"/>
</dbReference>
<dbReference type="EMBL" id="JBHSXH010000015">
    <property type="protein sequence ID" value="MFC6825711.1"/>
    <property type="molecule type" value="Genomic_DNA"/>
</dbReference>